<feature type="chain" id="PRO_5007566756" description="Secreted protein" evidence="1">
    <location>
        <begin position="26"/>
        <end position="445"/>
    </location>
</feature>
<keyword evidence="1" id="KW-0732">Signal</keyword>
<dbReference type="RefSeq" id="WP_061609666.1">
    <property type="nucleotide sequence ID" value="NZ_JEMA01000626.1"/>
</dbReference>
<sequence length="445" mass="47568">MNRQTAALALTASSALSLAASLALAHTGADVSAADLGPVDGSLLSTPATVRMMVFGNHLPLEILGGNLLTTNRDSLEALIESPLATASFRQGTLHEALLDPYAREVMQALVECALASDQSVSWSPTPEERSALADAAGASGIFAGGSSWTSLEYGVRAPRKDVIMWHGSAGLCPDWHTDKPSEACQELVSACLLARNNAFGATVDISMIWQALAPEGSDVAAPSPEALEEAARFPVREGAFFGNLLDPEQLNERAEVRLDKEKGYEIARPALDKVEFVYEAAFFCHPSDHSAVFFDFVRYASERACVNPYGETAEGCLARHVGACGDYPSGDEARMGPADVCQQEISDPLTGRKFYGDCGFGVWKNPITVFLEEDCRINPAVCALGDEDLAPTLGDWAPPVLSFEDRCDLFPAACSIVSGSFQEERYPVSRPLTEAATPAVRVSR</sequence>
<reference evidence="2 3" key="1">
    <citation type="submission" date="2014-02" db="EMBL/GenBank/DDBJ databases">
        <title>The small core and large imbalanced accessory genome model reveals a collaborative survival strategy of Sorangium cellulosum strains in nature.</title>
        <authorList>
            <person name="Han K."/>
            <person name="Peng R."/>
            <person name="Blom J."/>
            <person name="Li Y.-Z."/>
        </authorList>
    </citation>
    <scope>NUCLEOTIDE SEQUENCE [LARGE SCALE GENOMIC DNA]</scope>
    <source>
        <strain evidence="2 3">So0008-312</strain>
    </source>
</reference>
<dbReference type="AlphaFoldDB" id="A0A150QIC6"/>
<dbReference type="Proteomes" id="UP000075260">
    <property type="component" value="Unassembled WGS sequence"/>
</dbReference>
<feature type="signal peptide" evidence="1">
    <location>
        <begin position="1"/>
        <end position="25"/>
    </location>
</feature>
<accession>A0A150QIC6</accession>
<proteinExistence type="predicted"/>
<protein>
    <recommendedName>
        <fullName evidence="4">Secreted protein</fullName>
    </recommendedName>
</protein>
<evidence type="ECO:0008006" key="4">
    <source>
        <dbReference type="Google" id="ProtNLM"/>
    </source>
</evidence>
<evidence type="ECO:0000256" key="1">
    <source>
        <dbReference type="SAM" id="SignalP"/>
    </source>
</evidence>
<gene>
    <name evidence="2" type="ORF">BE15_31295</name>
</gene>
<organism evidence="2 3">
    <name type="scientific">Sorangium cellulosum</name>
    <name type="common">Polyangium cellulosum</name>
    <dbReference type="NCBI Taxonomy" id="56"/>
    <lineage>
        <taxon>Bacteria</taxon>
        <taxon>Pseudomonadati</taxon>
        <taxon>Myxococcota</taxon>
        <taxon>Polyangia</taxon>
        <taxon>Polyangiales</taxon>
        <taxon>Polyangiaceae</taxon>
        <taxon>Sorangium</taxon>
    </lineage>
</organism>
<evidence type="ECO:0000313" key="3">
    <source>
        <dbReference type="Proteomes" id="UP000075260"/>
    </source>
</evidence>
<comment type="caution">
    <text evidence="2">The sequence shown here is derived from an EMBL/GenBank/DDBJ whole genome shotgun (WGS) entry which is preliminary data.</text>
</comment>
<evidence type="ECO:0000313" key="2">
    <source>
        <dbReference type="EMBL" id="KYF67693.1"/>
    </source>
</evidence>
<name>A0A150QIC6_SORCE</name>
<dbReference type="OrthoDB" id="5482852at2"/>
<dbReference type="EMBL" id="JEMA01000626">
    <property type="protein sequence ID" value="KYF67693.1"/>
    <property type="molecule type" value="Genomic_DNA"/>
</dbReference>